<sequence length="178" mass="20734">MSHPFQLQVRNPETYREETRKSNWIMVAVFAVIAMTLATLSVQFLGEENGNNFYWNLGGVLAGLLITTLIFRFILWNHPLMDSARYGWQLKRSLMSLTNIMHHIEAGVEAQNPTALKALRFYHLGLEQMHRLEQNETALLEMKVTMRQHLDRMHDLGLEAEQTRFDPEWLNTLKGLKP</sequence>
<keyword evidence="1" id="KW-0472">Membrane</keyword>
<name>A0A5A9W154_9GAMM</name>
<dbReference type="Pfam" id="PF11286">
    <property type="entry name" value="DUF3087"/>
    <property type="match status" value="1"/>
</dbReference>
<reference evidence="2 3" key="1">
    <citation type="submission" date="2019-03" db="EMBL/GenBank/DDBJ databases">
        <title>Nitrincola sp. nov. isolated from an Indian soda lake.</title>
        <authorList>
            <person name="Joshi A."/>
            <person name="Thite S.V."/>
            <person name="Joseph N."/>
            <person name="Dhotre D."/>
            <person name="Moorthy M."/>
            <person name="Shouche Y.S."/>
        </authorList>
    </citation>
    <scope>NUCLEOTIDE SEQUENCE [LARGE SCALE GENOMIC DNA]</scope>
    <source>
        <strain evidence="2 3">MEB193</strain>
    </source>
</reference>
<keyword evidence="3" id="KW-1185">Reference proteome</keyword>
<evidence type="ECO:0000313" key="3">
    <source>
        <dbReference type="Proteomes" id="UP000325302"/>
    </source>
</evidence>
<dbReference type="RefSeq" id="WP_149391025.1">
    <property type="nucleotide sequence ID" value="NZ_SMRS01000006.1"/>
</dbReference>
<proteinExistence type="predicted"/>
<dbReference type="AlphaFoldDB" id="A0A5A9W154"/>
<keyword evidence="1" id="KW-1133">Transmembrane helix</keyword>
<feature type="transmembrane region" description="Helical" evidence="1">
    <location>
        <begin position="52"/>
        <end position="75"/>
    </location>
</feature>
<dbReference type="EMBL" id="SMRS01000006">
    <property type="protein sequence ID" value="KAA0874292.1"/>
    <property type="molecule type" value="Genomic_DNA"/>
</dbReference>
<comment type="caution">
    <text evidence="2">The sequence shown here is derived from an EMBL/GenBank/DDBJ whole genome shotgun (WGS) entry which is preliminary data.</text>
</comment>
<dbReference type="OrthoDB" id="6118461at2"/>
<evidence type="ECO:0000313" key="2">
    <source>
        <dbReference type="EMBL" id="KAA0874292.1"/>
    </source>
</evidence>
<dbReference type="InterPro" id="IPR021438">
    <property type="entry name" value="DUF3087"/>
</dbReference>
<feature type="transmembrane region" description="Helical" evidence="1">
    <location>
        <begin position="24"/>
        <end position="46"/>
    </location>
</feature>
<protein>
    <submittedName>
        <fullName evidence="2">DUF3087 family protein</fullName>
    </submittedName>
</protein>
<organism evidence="2 3">
    <name type="scientific">Nitrincola tapanii</name>
    <dbReference type="NCBI Taxonomy" id="1708751"/>
    <lineage>
        <taxon>Bacteria</taxon>
        <taxon>Pseudomonadati</taxon>
        <taxon>Pseudomonadota</taxon>
        <taxon>Gammaproteobacteria</taxon>
        <taxon>Oceanospirillales</taxon>
        <taxon>Oceanospirillaceae</taxon>
        <taxon>Nitrincola</taxon>
    </lineage>
</organism>
<keyword evidence="1" id="KW-0812">Transmembrane</keyword>
<dbReference type="Proteomes" id="UP000325302">
    <property type="component" value="Unassembled WGS sequence"/>
</dbReference>
<evidence type="ECO:0000256" key="1">
    <source>
        <dbReference type="SAM" id="Phobius"/>
    </source>
</evidence>
<accession>A0A5A9W154</accession>
<gene>
    <name evidence="2" type="ORF">E1H14_08425</name>
</gene>